<evidence type="ECO:0000313" key="4">
    <source>
        <dbReference type="Proteomes" id="UP000823913"/>
    </source>
</evidence>
<dbReference type="InterPro" id="IPR002035">
    <property type="entry name" value="VWF_A"/>
</dbReference>
<feature type="transmembrane region" description="Helical" evidence="1">
    <location>
        <begin position="6"/>
        <end position="24"/>
    </location>
</feature>
<dbReference type="PANTHER" id="PTHR37464:SF1">
    <property type="entry name" value="BLL2463 PROTEIN"/>
    <property type="match status" value="1"/>
</dbReference>
<keyword evidence="1" id="KW-0812">Transmembrane</keyword>
<feature type="transmembrane region" description="Helical" evidence="1">
    <location>
        <begin position="55"/>
        <end position="80"/>
    </location>
</feature>
<reference evidence="3" key="1">
    <citation type="submission" date="2020-10" db="EMBL/GenBank/DDBJ databases">
        <authorList>
            <person name="Gilroy R."/>
        </authorList>
    </citation>
    <scope>NUCLEOTIDE SEQUENCE</scope>
    <source>
        <strain evidence="3">ChiW16-3235</strain>
    </source>
</reference>
<comment type="caution">
    <text evidence="3">The sequence shown here is derived from an EMBL/GenBank/DDBJ whole genome shotgun (WGS) entry which is preliminary data.</text>
</comment>
<organism evidence="3 4">
    <name type="scientific">Candidatus Coproplasma avicola</name>
    <dbReference type="NCBI Taxonomy" id="2840744"/>
    <lineage>
        <taxon>Bacteria</taxon>
        <taxon>Bacillati</taxon>
        <taxon>Bacillota</taxon>
        <taxon>Clostridia</taxon>
        <taxon>Eubacteriales</taxon>
        <taxon>Candidatus Coproplasma</taxon>
    </lineage>
</organism>
<dbReference type="SUPFAM" id="SSF53300">
    <property type="entry name" value="vWA-like"/>
    <property type="match status" value="1"/>
</dbReference>
<protein>
    <submittedName>
        <fullName evidence="3">BatA and WFA domain-containing protein</fullName>
    </submittedName>
</protein>
<dbReference type="InterPro" id="IPR024163">
    <property type="entry name" value="Aerotolerance_reg_N"/>
</dbReference>
<dbReference type="AlphaFoldDB" id="A0A9D1E5T0"/>
<dbReference type="Pfam" id="PF07584">
    <property type="entry name" value="BatA"/>
    <property type="match status" value="1"/>
</dbReference>
<feature type="transmembrane region" description="Helical" evidence="1">
    <location>
        <begin position="614"/>
        <end position="634"/>
    </location>
</feature>
<name>A0A9D1E5T0_9FIRM</name>
<sequence>MSFLYPLGLLGLIGVPILIIIYIIKNKYTEQTVSSTYLWTLSERFLKRKNPINKLAGIISLILQILAVVLLSLGIAHPVFTMPGMAERYTFVLDCSGSMQIENNGESRFDQAKSRIADIVNGSVDGSAFNLVCAGEVTTIYEQTSDKDRVLSLLDQAQPAYTQTDMTDALNYAQELFGQNTSTVTLLFTDKDYQSHNNVEVINVSAGENNSAIYNVSYTMNESGGESSMTVSANVTSYESDADLTVTLSVVSGGQTSEQTVNVTAPRLETQQATFEVSNISRFDSFTVRINEQDALALDNSVTVYSVDAANTYTTLLVLGETDEDDSVGGGFYLQSLLQSTGILEVEVLTEEEYRQEYMREGSAPVAPSGYGLYIFNQFNPEILPSDGTVWLVGLESVPSDAGYSVQGAQTLEYASTLDYSTSTSSVVRQLMSNLVMGDMYIKTYIKCSPYRSYTTLMSYNGNPVVFTTQTDYGNREVVMSLSLSDTDLPLRIDFIMLISNLIDYSFPAAVEETLYTSGQTATVNVVSGAQSIRVESPSGIINYLDTSTAQAQWNLTEVGIYTVAIDFGNDNIRNYYIYSSFPAEESNTNVTGASFALEGTQTYDGYDGTYDPLLILVILLAVIFLADWVVYCYEQYQLR</sequence>
<proteinExistence type="predicted"/>
<dbReference type="Proteomes" id="UP000823913">
    <property type="component" value="Unassembled WGS sequence"/>
</dbReference>
<dbReference type="Gene3D" id="3.40.50.410">
    <property type="entry name" value="von Willebrand factor, type A domain"/>
    <property type="match status" value="1"/>
</dbReference>
<dbReference type="InterPro" id="IPR036465">
    <property type="entry name" value="vWFA_dom_sf"/>
</dbReference>
<feature type="domain" description="VWFA" evidence="2">
    <location>
        <begin position="85"/>
        <end position="250"/>
    </location>
</feature>
<dbReference type="Pfam" id="PF13519">
    <property type="entry name" value="VWA_2"/>
    <property type="match status" value="1"/>
</dbReference>
<evidence type="ECO:0000259" key="2">
    <source>
        <dbReference type="SMART" id="SM00327"/>
    </source>
</evidence>
<dbReference type="SMART" id="SM00327">
    <property type="entry name" value="VWA"/>
    <property type="match status" value="1"/>
</dbReference>
<reference evidence="3" key="2">
    <citation type="journal article" date="2021" name="PeerJ">
        <title>Extensive microbial diversity within the chicken gut microbiome revealed by metagenomics and culture.</title>
        <authorList>
            <person name="Gilroy R."/>
            <person name="Ravi A."/>
            <person name="Getino M."/>
            <person name="Pursley I."/>
            <person name="Horton D.L."/>
            <person name="Alikhan N.F."/>
            <person name="Baker D."/>
            <person name="Gharbi K."/>
            <person name="Hall N."/>
            <person name="Watson M."/>
            <person name="Adriaenssens E.M."/>
            <person name="Foster-Nyarko E."/>
            <person name="Jarju S."/>
            <person name="Secka A."/>
            <person name="Antonio M."/>
            <person name="Oren A."/>
            <person name="Chaudhuri R.R."/>
            <person name="La Ragione R."/>
            <person name="Hildebrand F."/>
            <person name="Pallen M.J."/>
        </authorList>
    </citation>
    <scope>NUCLEOTIDE SEQUENCE</scope>
    <source>
        <strain evidence="3">ChiW16-3235</strain>
    </source>
</reference>
<gene>
    <name evidence="3" type="ORF">IAB94_02920</name>
</gene>
<accession>A0A9D1E5T0</accession>
<keyword evidence="1" id="KW-1133">Transmembrane helix</keyword>
<dbReference type="PANTHER" id="PTHR37464">
    <property type="entry name" value="BLL2463 PROTEIN"/>
    <property type="match status" value="1"/>
</dbReference>
<dbReference type="EMBL" id="DVHK01000068">
    <property type="protein sequence ID" value="HIR66985.1"/>
    <property type="molecule type" value="Genomic_DNA"/>
</dbReference>
<dbReference type="CDD" id="cd00198">
    <property type="entry name" value="vWFA"/>
    <property type="match status" value="1"/>
</dbReference>
<keyword evidence="1" id="KW-0472">Membrane</keyword>
<evidence type="ECO:0000256" key="1">
    <source>
        <dbReference type="SAM" id="Phobius"/>
    </source>
</evidence>
<evidence type="ECO:0000313" key="3">
    <source>
        <dbReference type="EMBL" id="HIR66985.1"/>
    </source>
</evidence>